<accession>A0ACC3NK49</accession>
<evidence type="ECO:0000313" key="2">
    <source>
        <dbReference type="Proteomes" id="UP001281147"/>
    </source>
</evidence>
<dbReference type="Proteomes" id="UP001281147">
    <property type="component" value="Unassembled WGS sequence"/>
</dbReference>
<protein>
    <submittedName>
        <fullName evidence="1">Uncharacterized protein</fullName>
    </submittedName>
</protein>
<evidence type="ECO:0000313" key="1">
    <source>
        <dbReference type="EMBL" id="KAK3718502.1"/>
    </source>
</evidence>
<proteinExistence type="predicted"/>
<keyword evidence="2" id="KW-1185">Reference proteome</keyword>
<reference evidence="1" key="1">
    <citation type="submission" date="2023-07" db="EMBL/GenBank/DDBJ databases">
        <title>Black Yeasts Isolated from many extreme environments.</title>
        <authorList>
            <person name="Coleine C."/>
            <person name="Stajich J.E."/>
            <person name="Selbmann L."/>
        </authorList>
    </citation>
    <scope>NUCLEOTIDE SEQUENCE</scope>
    <source>
        <strain evidence="1">CCFEE 5714</strain>
    </source>
</reference>
<gene>
    <name evidence="1" type="ORF">LTR37_005006</name>
</gene>
<dbReference type="EMBL" id="JAUTXU010000031">
    <property type="protein sequence ID" value="KAK3718502.1"/>
    <property type="molecule type" value="Genomic_DNA"/>
</dbReference>
<sequence length="1257" mass="139162">MGNCPRCPSHIHTFDYHDTLDKCPKRSTIAADNSPELDKFWLAVKTSGSKSDDPGSLNDSRAILQALTNSKVERGDLTKWKAENAYRKVHGEGSDGGKGKPALKSGSATGPASSSARPRPGEGGSAATKYSQSAGKSTPATKKEPKVPATGKLRRTPAPNLPSIEEEPEYSLAVLQCALDKSLNPSPKKLNVAVNYVVVKDHPAKLYVYGIDYGNIHPMKTSKQIKEDEQAAALVSQTETLSLGAKSVQTGEVSKPTDGERDEDDGDGGESDGAGDSESRAKGEGRKVSQRGEKMRIFGALQTRAPLSGIKCATDGATLWSLEPLNMLTMTDVEYKKLSGRKYKLDCITFNFLQDLDIPTDPARATKALVSKDAVTEKGDSMRITALNALISQHVIHNTSDRIVPVGPNKFFLKGGRTYDPNDMLDIHRGYFTSIRPGSSRILLNVNVATSAFYRPVLVSELYRLVKTTFNAYGKPEGLLKGLSVRIAHERVKYDDEYDPNNEGNRHRTIAGFGDKPAEEIFELDGKTISVARYFEQMLGANKLAHPDLPCVSVTVAPKTAKHSKGGGKGKGKANFSEEQDAKTPQPLWIPAEYLQIDPYQPFKKVLSGAHTDAMINVAARHPAKNQNLIIQEAFPLLGIDTTPSPFEKVGLTLGSQFLQIPATNLVPPKVFYRNRRHDGCFSANVTQASWNLIDARFYITPSASDFRDYPLRKPVGTLDMRSKSRQQKFDDIGKALSKQMVTYGIKFDPGVVDQSIYLDAMAGLLEETAGWNDITLYELLRKELLPKLGNAKLVVVLLSTKDQYLYGCIKRVCDQWLGVHTLCIVEEKLRIRNTANFKNITPQQLGNLALKFNMKLGGQNHQIASDRAADSSAFAPPSIFSSISQDAIVFGADVSHPSGGMSHTPSVAGVVASYDKNFALFSASMRLQAGTQETIEELEDMAYHRLKYFVDHRGFLPHRIVVYRDGVGEDQFAKCRSSEIPQVYRAYEKAKAYAKSKAKAVVRQSNDRDLDLTFIVVGKRHHTRFYACSEEDTYQAPNGQDTVVPQPFTKIHREGNVTHHNVKLNGNLQPGLLVDDVITRPSSDETFDFFLQSHDALKGTARSAHYSVLEKGTLDVQQIKNLTHAFCYNYMRATKGVSYAGPAYYADRLCDRGAHYLRGYTSRFEQPEIEMNDGEKKIKDKRKAARAFSKRVAEHISGLPDWNPDDDRIYREPNHGMSASTTLCSGYSPDSWPECMAVPRLLYHVYRTVRAWELQF</sequence>
<name>A0ACC3NK49_9PEZI</name>
<comment type="caution">
    <text evidence="1">The sequence shown here is derived from an EMBL/GenBank/DDBJ whole genome shotgun (WGS) entry which is preliminary data.</text>
</comment>
<organism evidence="1 2">
    <name type="scientific">Vermiconidia calcicola</name>
    <dbReference type="NCBI Taxonomy" id="1690605"/>
    <lineage>
        <taxon>Eukaryota</taxon>
        <taxon>Fungi</taxon>
        <taxon>Dikarya</taxon>
        <taxon>Ascomycota</taxon>
        <taxon>Pezizomycotina</taxon>
        <taxon>Dothideomycetes</taxon>
        <taxon>Dothideomycetidae</taxon>
        <taxon>Mycosphaerellales</taxon>
        <taxon>Extremaceae</taxon>
        <taxon>Vermiconidia</taxon>
    </lineage>
</organism>